<feature type="domain" description="Deoxynucleoside kinase" evidence="5">
    <location>
        <begin position="349"/>
        <end position="555"/>
    </location>
</feature>
<dbReference type="EMBL" id="JANCYU010000030">
    <property type="protein sequence ID" value="KAK4525446.1"/>
    <property type="molecule type" value="Genomic_DNA"/>
</dbReference>
<dbReference type="PANTHER" id="PTHR10509:SF14">
    <property type="entry name" value="CAFFEOYL-COA O-METHYLTRANSFERASE 3-RELATED"/>
    <property type="match status" value="1"/>
</dbReference>
<dbReference type="InterPro" id="IPR050362">
    <property type="entry name" value="Cation-dep_OMT"/>
</dbReference>
<protein>
    <recommendedName>
        <fullName evidence="5">Deoxynucleoside kinase domain-containing protein</fullName>
    </recommendedName>
</protein>
<dbReference type="Gene3D" id="3.40.50.300">
    <property type="entry name" value="P-loop containing nucleotide triphosphate hydrolases"/>
    <property type="match status" value="1"/>
</dbReference>
<dbReference type="Pfam" id="PF01712">
    <property type="entry name" value="dNK"/>
    <property type="match status" value="1"/>
</dbReference>
<dbReference type="Gene3D" id="3.40.50.150">
    <property type="entry name" value="Vaccinia Virus protein VP39"/>
    <property type="match status" value="1"/>
</dbReference>
<keyword evidence="3" id="KW-0949">S-adenosyl-L-methionine</keyword>
<keyword evidence="7" id="KW-1185">Reference proteome</keyword>
<dbReference type="PROSITE" id="PS51682">
    <property type="entry name" value="SAM_OMT_I"/>
    <property type="match status" value="1"/>
</dbReference>
<dbReference type="GO" id="GO:0008757">
    <property type="term" value="F:S-adenosylmethionine-dependent methyltransferase activity"/>
    <property type="evidence" value="ECO:0007669"/>
    <property type="project" value="TreeGrafter"/>
</dbReference>
<reference evidence="6 7" key="1">
    <citation type="submission" date="2022-07" db="EMBL/GenBank/DDBJ databases">
        <title>Genome-wide signatures of adaptation to extreme environments.</title>
        <authorList>
            <person name="Cho C.H."/>
            <person name="Yoon H.S."/>
        </authorList>
    </citation>
    <scope>NUCLEOTIDE SEQUENCE [LARGE SCALE GENOMIC DNA]</scope>
    <source>
        <strain evidence="6 7">108.79 E11</strain>
    </source>
</reference>
<evidence type="ECO:0000256" key="3">
    <source>
        <dbReference type="ARBA" id="ARBA00022691"/>
    </source>
</evidence>
<evidence type="ECO:0000256" key="2">
    <source>
        <dbReference type="ARBA" id="ARBA00022679"/>
    </source>
</evidence>
<dbReference type="Proteomes" id="UP001300502">
    <property type="component" value="Unassembled WGS sequence"/>
</dbReference>
<dbReference type="AlphaFoldDB" id="A0AAV9IE03"/>
<dbReference type="InterPro" id="IPR031314">
    <property type="entry name" value="DNK_dom"/>
</dbReference>
<evidence type="ECO:0000256" key="4">
    <source>
        <dbReference type="ARBA" id="ARBA00023453"/>
    </source>
</evidence>
<sequence>MSPPPPSSTSRCSCCKVSFGFPFSIERNSRRFFIIQNVSKPKLLCLPSVHYLNNPQRLADIPIFACTQEPHSIPGSFLVHDLETVHQLVKGMNTESESNETNMSTKFRFLDDTSRVVWNDKILQALKQIRERTLTQLAYDEACMMISPEQGKFLSFLVRAIGARRCLELGTFTGYSSVCIAAGMIEKADSVLYCLECNENYARMAEQGWTSANLEHKIHLVLGDAGTSLQRLLVDKRGWFDFIFIDADKERYREYYETALDLLRVGGVVCIDDTWWSGRVVNEEEYRDAETLGIRQVLELMQRDARVFACSIPIFDGMAVAYKLETKPTHHDANPFVLSQLLNHKLVDVEGNIAVGKTHLVQGFLSMWKEEEKENGRMPRVFEENPNSTFLAAFYKQPQVFGFSFQMYMLQLAQQVATSAKDYLLRGASSDDIVVALIDRSLWGNRVFAQCNFHLGNLQEEEYQIYRSVYEQVEFQPDYLIYLDASPWICLERAKMRGRPAEAALQLSYLEALDDCHFQQLISTVCQGKVNVVVVNAHTFCTPQQVTEKIVRNSKSPLEIRYEDQDHQGGNWFLCALDQDCYVQMAKGATDEEWLQLLRRWLPKNQPTMDRICLPWISHQHQVPNYVYQAYKRLVCFALSSHIAIEFHGKAT</sequence>
<dbReference type="PANTHER" id="PTHR10509">
    <property type="entry name" value="O-METHYLTRANSFERASE-RELATED"/>
    <property type="match status" value="1"/>
</dbReference>
<evidence type="ECO:0000259" key="5">
    <source>
        <dbReference type="Pfam" id="PF01712"/>
    </source>
</evidence>
<keyword evidence="1" id="KW-0489">Methyltransferase</keyword>
<dbReference type="InterPro" id="IPR029063">
    <property type="entry name" value="SAM-dependent_MTases_sf"/>
</dbReference>
<evidence type="ECO:0000256" key="1">
    <source>
        <dbReference type="ARBA" id="ARBA00022603"/>
    </source>
</evidence>
<gene>
    <name evidence="6" type="ORF">GAYE_SCF12G3354</name>
</gene>
<keyword evidence="2" id="KW-0808">Transferase</keyword>
<dbReference type="Pfam" id="PF01596">
    <property type="entry name" value="Methyltransf_3"/>
    <property type="match status" value="1"/>
</dbReference>
<dbReference type="SUPFAM" id="SSF52540">
    <property type="entry name" value="P-loop containing nucleoside triphosphate hydrolases"/>
    <property type="match status" value="1"/>
</dbReference>
<proteinExistence type="inferred from homology"/>
<dbReference type="GO" id="GO:0032259">
    <property type="term" value="P:methylation"/>
    <property type="evidence" value="ECO:0007669"/>
    <property type="project" value="UniProtKB-KW"/>
</dbReference>
<accession>A0AAV9IE03</accession>
<comment type="caution">
    <text evidence="6">The sequence shown here is derived from an EMBL/GenBank/DDBJ whole genome shotgun (WGS) entry which is preliminary data.</text>
</comment>
<evidence type="ECO:0000313" key="6">
    <source>
        <dbReference type="EMBL" id="KAK4525446.1"/>
    </source>
</evidence>
<comment type="similarity">
    <text evidence="4">Belongs to the class I-like SAM-binding methyltransferase superfamily. Cation-dependent O-methyltransferase family.</text>
</comment>
<dbReference type="CDD" id="cd02440">
    <property type="entry name" value="AdoMet_MTases"/>
    <property type="match status" value="1"/>
</dbReference>
<organism evidence="6 7">
    <name type="scientific">Galdieria yellowstonensis</name>
    <dbReference type="NCBI Taxonomy" id="3028027"/>
    <lineage>
        <taxon>Eukaryota</taxon>
        <taxon>Rhodophyta</taxon>
        <taxon>Bangiophyceae</taxon>
        <taxon>Galdieriales</taxon>
        <taxon>Galdieriaceae</taxon>
        <taxon>Galdieria</taxon>
    </lineage>
</organism>
<dbReference type="SUPFAM" id="SSF53335">
    <property type="entry name" value="S-adenosyl-L-methionine-dependent methyltransferases"/>
    <property type="match status" value="1"/>
</dbReference>
<dbReference type="InterPro" id="IPR027417">
    <property type="entry name" value="P-loop_NTPase"/>
</dbReference>
<dbReference type="InterPro" id="IPR002935">
    <property type="entry name" value="SAM_O-MeTrfase"/>
</dbReference>
<evidence type="ECO:0000313" key="7">
    <source>
        <dbReference type="Proteomes" id="UP001300502"/>
    </source>
</evidence>
<dbReference type="GO" id="GO:0008171">
    <property type="term" value="F:O-methyltransferase activity"/>
    <property type="evidence" value="ECO:0007669"/>
    <property type="project" value="InterPro"/>
</dbReference>
<name>A0AAV9IE03_9RHOD</name>